<keyword evidence="3" id="KW-1185">Reference proteome</keyword>
<dbReference type="PANTHER" id="PTHR43155:SF2">
    <property type="entry name" value="CYCLIC DI-GMP PHOSPHODIESTERASE PA4108"/>
    <property type="match status" value="1"/>
</dbReference>
<sequence length="373" mass="42394">MDNRTSKINVENVKAGMILGQNIYDNNGNILLSKGIKIRDSYLKKIKDLGIDEILIVNEENDDSYSNHCKTMYHDNSHKKIIFEKTRREAKDFIEKTMKKIYFDNNIDVERLKNIVSNILDNLLSNDEVIISLENLRKVDDYTFEHSVNVCILSLVIGISLGYSYDELLDLGIGAILHDIGKMMVPKEILNKPGPLTAEEYDIVKKHTIYGYEIIKKNSLISEIAAQVVLSHHERPDGCGYPQGKSLDDIHCYSKIVAIADVYDALTSNRTYKSKVDAYEALEYIRTMAGSQFDKEIVKEFIKCIGIYPVGSIVRLNTNEVGLVVDINKFKPNKPIVRILIGNDGRKVTDYIEVDINKNPDVAITSLIHEYKL</sequence>
<evidence type="ECO:0000313" key="3">
    <source>
        <dbReference type="Proteomes" id="UP000184082"/>
    </source>
</evidence>
<dbReference type="AlphaFoldDB" id="A0A1M6RIG6"/>
<evidence type="ECO:0000313" key="2">
    <source>
        <dbReference type="EMBL" id="SHK32157.1"/>
    </source>
</evidence>
<dbReference type="PANTHER" id="PTHR43155">
    <property type="entry name" value="CYCLIC DI-GMP PHOSPHODIESTERASE PA4108-RELATED"/>
    <property type="match status" value="1"/>
</dbReference>
<dbReference type="Proteomes" id="UP000184082">
    <property type="component" value="Unassembled WGS sequence"/>
</dbReference>
<organism evidence="2 3">
    <name type="scientific">Caminicella sporogenes DSM 14501</name>
    <dbReference type="NCBI Taxonomy" id="1121266"/>
    <lineage>
        <taxon>Bacteria</taxon>
        <taxon>Bacillati</taxon>
        <taxon>Bacillota</taxon>
        <taxon>Clostridia</taxon>
        <taxon>Peptostreptococcales</taxon>
        <taxon>Caminicellaceae</taxon>
        <taxon>Caminicella</taxon>
    </lineage>
</organism>
<dbReference type="Pfam" id="PF13487">
    <property type="entry name" value="HD_5"/>
    <property type="match status" value="1"/>
</dbReference>
<dbReference type="SUPFAM" id="SSF109604">
    <property type="entry name" value="HD-domain/PDEase-like"/>
    <property type="match status" value="1"/>
</dbReference>
<dbReference type="PROSITE" id="PS51832">
    <property type="entry name" value="HD_GYP"/>
    <property type="match status" value="1"/>
</dbReference>
<dbReference type="CDD" id="cd00077">
    <property type="entry name" value="HDc"/>
    <property type="match status" value="1"/>
</dbReference>
<dbReference type="InterPro" id="IPR037522">
    <property type="entry name" value="HD_GYP_dom"/>
</dbReference>
<dbReference type="InterPro" id="IPR003607">
    <property type="entry name" value="HD/PDEase_dom"/>
</dbReference>
<dbReference type="Gene3D" id="1.10.3210.10">
    <property type="entry name" value="Hypothetical protein af1432"/>
    <property type="match status" value="1"/>
</dbReference>
<dbReference type="InterPro" id="IPR006675">
    <property type="entry name" value="HDIG_dom"/>
</dbReference>
<dbReference type="RefSeq" id="WP_072967770.1">
    <property type="nucleotide sequence ID" value="NZ_FRAJ01000014.1"/>
</dbReference>
<gene>
    <name evidence="2" type="ORF">SAMN02745883_01807</name>
</gene>
<reference evidence="2 3" key="1">
    <citation type="submission" date="2016-11" db="EMBL/GenBank/DDBJ databases">
        <authorList>
            <person name="Jaros S."/>
            <person name="Januszkiewicz K."/>
            <person name="Wedrychowicz H."/>
        </authorList>
    </citation>
    <scope>NUCLEOTIDE SEQUENCE [LARGE SCALE GENOMIC DNA]</scope>
    <source>
        <strain evidence="2 3">DSM 14501</strain>
    </source>
</reference>
<dbReference type="EMBL" id="FRAJ01000014">
    <property type="protein sequence ID" value="SHK32157.1"/>
    <property type="molecule type" value="Genomic_DNA"/>
</dbReference>
<evidence type="ECO:0000259" key="1">
    <source>
        <dbReference type="PROSITE" id="PS51832"/>
    </source>
</evidence>
<dbReference type="NCBIfam" id="TIGR00277">
    <property type="entry name" value="HDIG"/>
    <property type="match status" value="1"/>
</dbReference>
<protein>
    <submittedName>
        <fullName evidence="2">HDIG domain-containing protein</fullName>
    </submittedName>
</protein>
<dbReference type="STRING" id="1121266.SAMN02745883_01807"/>
<dbReference type="SMART" id="SM00471">
    <property type="entry name" value="HDc"/>
    <property type="match status" value="1"/>
</dbReference>
<accession>A0A1M6RIG6</accession>
<proteinExistence type="predicted"/>
<name>A0A1M6RIG6_9FIRM</name>
<feature type="domain" description="HD-GYP" evidence="1">
    <location>
        <begin position="122"/>
        <end position="317"/>
    </location>
</feature>